<dbReference type="InterPro" id="IPR016166">
    <property type="entry name" value="FAD-bd_PCMH"/>
</dbReference>
<feature type="transmembrane region" description="Helical" evidence="15">
    <location>
        <begin position="218"/>
        <end position="243"/>
    </location>
</feature>
<evidence type="ECO:0000256" key="2">
    <source>
        <dbReference type="ARBA" id="ARBA00004141"/>
    </source>
</evidence>
<sequence length="816" mass="88897">MSIKARQETSSPIQPRNTLRGVWELARFHTRESWLCWYPAIWGACVAASSQNVVLEPYAFLKVIFGIWVSVTASHAAFCTFNDICDQNLDVHVERCKVRPLPSGMITTRYAVLAFLLWIPTTVWATWATLGEKAVVAFVPIWILSFVYPFMKRLMPFPQVVLGATIGAAVFPGWVAITQQLDDMGDAIPLFLATACWVVYFDVIYATQDTPDDEKIGVKSLAILIAGHVQTFLSVLAVLQVALFAQAARQARSSLIFWVFGVCVWALNMPWHVISLDTSDRRSGGRVFKANIKLGLYMTGVSLAELVVNRLASLSALLAYAAPRADQGAYDPAIIEANKGALSAPPRNDPAFTCRALRVAMGGGDSLLTSDVGEAYEDLIEDNYSSTCWLRAACVVSPANTTQVARVVSILNALDTKFSIRSGGHKQNPGYGSIGESGVLVSLTNVNTLSLSKDRTTIKVGSGNRWQSVYNYLVPQGLVAIGGRVGIVGVGGFMLGGGLSYHSNQYGLAMDNVKSFEVVLASGRIVIASSTQNSDLYRALRGGGANFGIVTTFELQVYPQGPMSFEARAYGLNQTAEVLTALAEFNNVGMKDPLSSFGLQIQETGPIVLLQYSTPVHKPDCFKPFYDIPSFQQYFPATNGSFLDALALAGGGFAPVGVRTYGETFTHTVDAAFMIEAYQIFAAEIAKLPEGASGTWIPNPISVNIAKRGLRNGGNVIGLAQVPQQWHEWFIQWSDPELDDLIYSISNTITTKLVKAAKKRGTFLPYVFTNTAGTHQEVLKSFGDANVRTIKQVASKYDPGRMFQRLQNDGQLIRNL</sequence>
<dbReference type="GO" id="GO:0016765">
    <property type="term" value="F:transferase activity, transferring alkyl or aryl (other than methyl) groups"/>
    <property type="evidence" value="ECO:0007669"/>
    <property type="project" value="InterPro"/>
</dbReference>
<evidence type="ECO:0000256" key="1">
    <source>
        <dbReference type="ARBA" id="ARBA00001946"/>
    </source>
</evidence>
<evidence type="ECO:0000256" key="9">
    <source>
        <dbReference type="ARBA" id="ARBA00022827"/>
    </source>
</evidence>
<comment type="similarity">
    <text evidence="4">Belongs to the oxygen-dependent FAD-linked oxidoreductase family.</text>
</comment>
<evidence type="ECO:0000256" key="3">
    <source>
        <dbReference type="ARBA" id="ARBA00004721"/>
    </source>
</evidence>
<feature type="domain" description="FAD-binding PCMH-type" evidence="16">
    <location>
        <begin position="388"/>
        <end position="560"/>
    </location>
</feature>
<dbReference type="InterPro" id="IPR039653">
    <property type="entry name" value="Prenyltransferase"/>
</dbReference>
<feature type="transmembrane region" description="Helical" evidence="15">
    <location>
        <begin position="134"/>
        <end position="151"/>
    </location>
</feature>
<evidence type="ECO:0000256" key="12">
    <source>
        <dbReference type="ARBA" id="ARBA00023136"/>
    </source>
</evidence>
<evidence type="ECO:0000256" key="15">
    <source>
        <dbReference type="SAM" id="Phobius"/>
    </source>
</evidence>
<evidence type="ECO:0000313" key="18">
    <source>
        <dbReference type="Proteomes" id="UP000481858"/>
    </source>
</evidence>
<keyword evidence="10 15" id="KW-1133">Transmembrane helix</keyword>
<dbReference type="InParanoid" id="A0A7C8MUY8"/>
<organism evidence="17 18">
    <name type="scientific">Xylaria multiplex</name>
    <dbReference type="NCBI Taxonomy" id="323545"/>
    <lineage>
        <taxon>Eukaryota</taxon>
        <taxon>Fungi</taxon>
        <taxon>Dikarya</taxon>
        <taxon>Ascomycota</taxon>
        <taxon>Pezizomycotina</taxon>
        <taxon>Sordariomycetes</taxon>
        <taxon>Xylariomycetidae</taxon>
        <taxon>Xylariales</taxon>
        <taxon>Xylariaceae</taxon>
        <taxon>Xylaria</taxon>
    </lineage>
</organism>
<comment type="pathway">
    <text evidence="3">Secondary metabolite biosynthesis; terpenoid biosynthesis.</text>
</comment>
<keyword evidence="13" id="KW-0325">Glycoprotein</keyword>
<evidence type="ECO:0000256" key="4">
    <source>
        <dbReference type="ARBA" id="ARBA00005466"/>
    </source>
</evidence>
<accession>A0A7C8MUY8</accession>
<keyword evidence="9" id="KW-0274">FAD</keyword>
<dbReference type="CDD" id="cd13959">
    <property type="entry name" value="PT_UbiA_COQ2"/>
    <property type="match status" value="1"/>
</dbReference>
<comment type="similarity">
    <text evidence="5">Belongs to the UbiA prenyltransferase family.</text>
</comment>
<evidence type="ECO:0000259" key="16">
    <source>
        <dbReference type="PROSITE" id="PS51387"/>
    </source>
</evidence>
<dbReference type="GO" id="GO:0016020">
    <property type="term" value="C:membrane"/>
    <property type="evidence" value="ECO:0007669"/>
    <property type="project" value="UniProtKB-SubCell"/>
</dbReference>
<dbReference type="PROSITE" id="PS51387">
    <property type="entry name" value="FAD_PCMH"/>
    <property type="match status" value="1"/>
</dbReference>
<evidence type="ECO:0000256" key="6">
    <source>
        <dbReference type="ARBA" id="ARBA00022630"/>
    </source>
</evidence>
<name>A0A7C8MUY8_9PEZI</name>
<dbReference type="InterPro" id="IPR000537">
    <property type="entry name" value="UbiA_prenyltransferase"/>
</dbReference>
<reference evidence="17 18" key="1">
    <citation type="submission" date="2019-12" db="EMBL/GenBank/DDBJ databases">
        <title>Draft genome sequence of the ascomycete Xylaria multiplex DSM 110363.</title>
        <authorList>
            <person name="Buettner E."/>
            <person name="Kellner H."/>
        </authorList>
    </citation>
    <scope>NUCLEOTIDE SEQUENCE [LARGE SCALE GENOMIC DNA]</scope>
    <source>
        <strain evidence="17 18">DSM 110363</strain>
    </source>
</reference>
<keyword evidence="8 15" id="KW-0812">Transmembrane</keyword>
<comment type="cofactor">
    <cofactor evidence="1">
        <name>Mg(2+)</name>
        <dbReference type="ChEBI" id="CHEBI:18420"/>
    </cofactor>
</comment>
<keyword evidence="7" id="KW-0808">Transferase</keyword>
<dbReference type="Pfam" id="PF01040">
    <property type="entry name" value="UbiA"/>
    <property type="match status" value="1"/>
</dbReference>
<evidence type="ECO:0000256" key="14">
    <source>
        <dbReference type="ARBA" id="ARBA00075214"/>
    </source>
</evidence>
<dbReference type="GO" id="GO:0071949">
    <property type="term" value="F:FAD binding"/>
    <property type="evidence" value="ECO:0007669"/>
    <property type="project" value="InterPro"/>
</dbReference>
<dbReference type="Gene3D" id="1.20.120.1780">
    <property type="entry name" value="UbiA prenyltransferase"/>
    <property type="match status" value="1"/>
</dbReference>
<protein>
    <recommendedName>
        <fullName evidence="14">Diterpenoid pyrone biosynthesis cluster protein C</fullName>
    </recommendedName>
</protein>
<keyword evidence="6" id="KW-0285">Flavoprotein</keyword>
<feature type="transmembrane region" description="Helical" evidence="15">
    <location>
        <begin position="187"/>
        <end position="206"/>
    </location>
</feature>
<keyword evidence="18" id="KW-1185">Reference proteome</keyword>
<dbReference type="AlphaFoldDB" id="A0A7C8MUY8"/>
<dbReference type="OrthoDB" id="2151789at2759"/>
<evidence type="ECO:0000256" key="13">
    <source>
        <dbReference type="ARBA" id="ARBA00023180"/>
    </source>
</evidence>
<dbReference type="FunFam" id="1.20.120.1780:FF:000001">
    <property type="entry name" value="4-hydroxybenzoate octaprenyltransferase"/>
    <property type="match status" value="1"/>
</dbReference>
<dbReference type="InterPro" id="IPR006094">
    <property type="entry name" value="Oxid_FAD_bind_N"/>
</dbReference>
<keyword evidence="12 15" id="KW-0472">Membrane</keyword>
<dbReference type="PANTHER" id="PTHR42973">
    <property type="entry name" value="BINDING OXIDOREDUCTASE, PUTATIVE (AFU_ORTHOLOGUE AFUA_1G17690)-RELATED"/>
    <property type="match status" value="1"/>
</dbReference>
<dbReference type="PANTHER" id="PTHR42973:SF54">
    <property type="entry name" value="FAD-BINDING PCMH-TYPE DOMAIN-CONTAINING PROTEIN"/>
    <property type="match status" value="1"/>
</dbReference>
<dbReference type="InterPro" id="IPR016169">
    <property type="entry name" value="FAD-bd_PCMH_sub2"/>
</dbReference>
<dbReference type="Gene3D" id="1.10.357.140">
    <property type="entry name" value="UbiA prenyltransferase"/>
    <property type="match status" value="1"/>
</dbReference>
<evidence type="ECO:0000256" key="10">
    <source>
        <dbReference type="ARBA" id="ARBA00022989"/>
    </source>
</evidence>
<dbReference type="InterPro" id="IPR036318">
    <property type="entry name" value="FAD-bd_PCMH-like_sf"/>
</dbReference>
<dbReference type="Proteomes" id="UP000481858">
    <property type="component" value="Unassembled WGS sequence"/>
</dbReference>
<evidence type="ECO:0000256" key="7">
    <source>
        <dbReference type="ARBA" id="ARBA00022679"/>
    </source>
</evidence>
<feature type="transmembrane region" description="Helical" evidence="15">
    <location>
        <begin position="160"/>
        <end position="181"/>
    </location>
</feature>
<dbReference type="SUPFAM" id="SSF56176">
    <property type="entry name" value="FAD-binding/transporter-associated domain-like"/>
    <property type="match status" value="1"/>
</dbReference>
<evidence type="ECO:0000256" key="11">
    <source>
        <dbReference type="ARBA" id="ARBA00023002"/>
    </source>
</evidence>
<dbReference type="EMBL" id="WUBL01000008">
    <property type="protein sequence ID" value="KAF2972150.1"/>
    <property type="molecule type" value="Genomic_DNA"/>
</dbReference>
<dbReference type="Gene3D" id="3.30.465.10">
    <property type="match status" value="1"/>
</dbReference>
<dbReference type="GO" id="GO:0016491">
    <property type="term" value="F:oxidoreductase activity"/>
    <property type="evidence" value="ECO:0007669"/>
    <property type="project" value="UniProtKB-KW"/>
</dbReference>
<keyword evidence="11" id="KW-0560">Oxidoreductase</keyword>
<evidence type="ECO:0000256" key="8">
    <source>
        <dbReference type="ARBA" id="ARBA00022692"/>
    </source>
</evidence>
<evidence type="ECO:0000256" key="5">
    <source>
        <dbReference type="ARBA" id="ARBA00005985"/>
    </source>
</evidence>
<gene>
    <name evidence="17" type="ORF">GQX73_g1380</name>
</gene>
<dbReference type="InterPro" id="IPR044878">
    <property type="entry name" value="UbiA_sf"/>
</dbReference>
<dbReference type="FunFam" id="1.10.357.140:FF:000008">
    <property type="entry name" value="4-hydroxybenzoate octaprenyltransferase"/>
    <property type="match status" value="1"/>
</dbReference>
<dbReference type="InterPro" id="IPR050416">
    <property type="entry name" value="FAD-linked_Oxidoreductase"/>
</dbReference>
<proteinExistence type="inferred from homology"/>
<comment type="subcellular location">
    <subcellularLocation>
        <location evidence="2">Membrane</location>
        <topology evidence="2">Multi-pass membrane protein</topology>
    </subcellularLocation>
</comment>
<evidence type="ECO:0000313" key="17">
    <source>
        <dbReference type="EMBL" id="KAF2972150.1"/>
    </source>
</evidence>
<dbReference type="Pfam" id="PF01565">
    <property type="entry name" value="FAD_binding_4"/>
    <property type="match status" value="1"/>
</dbReference>
<feature type="transmembrane region" description="Helical" evidence="15">
    <location>
        <begin position="255"/>
        <end position="274"/>
    </location>
</feature>
<feature type="transmembrane region" description="Helical" evidence="15">
    <location>
        <begin position="110"/>
        <end position="128"/>
    </location>
</feature>
<comment type="caution">
    <text evidence="17">The sequence shown here is derived from an EMBL/GenBank/DDBJ whole genome shotgun (WGS) entry which is preliminary data.</text>
</comment>